<dbReference type="Gene3D" id="2.20.28.10">
    <property type="match status" value="1"/>
</dbReference>
<dbReference type="Gene3D" id="3.40.50.300">
    <property type="entry name" value="P-loop containing nucleotide triphosphate hydrolases"/>
    <property type="match status" value="1"/>
</dbReference>
<dbReference type="InterPro" id="IPR012340">
    <property type="entry name" value="NA-bd_OB-fold"/>
</dbReference>
<dbReference type="InterPro" id="IPR001208">
    <property type="entry name" value="MCM_dom"/>
</dbReference>
<comment type="subunit">
    <text evidence="12">Component of the MCM2-7 complex.</text>
</comment>
<evidence type="ECO:0000256" key="12">
    <source>
        <dbReference type="RuleBase" id="RU368061"/>
    </source>
</evidence>
<dbReference type="OrthoDB" id="1882346at2759"/>
<protein>
    <recommendedName>
        <fullName evidence="12">DNA replication licensing factor MCM3</fullName>
        <ecNumber evidence="12">3.6.4.12</ecNumber>
    </recommendedName>
</protein>
<dbReference type="EC" id="3.6.4.12" evidence="12"/>
<reference evidence="14" key="1">
    <citation type="submission" date="2020-03" db="EMBL/GenBank/DDBJ databases">
        <title>A high-quality chromosome-level genome assembly of a woody plant with both climbing and erect habits, Rhamnella rubrinervis.</title>
        <authorList>
            <person name="Lu Z."/>
            <person name="Yang Y."/>
            <person name="Zhu X."/>
            <person name="Sun Y."/>
        </authorList>
    </citation>
    <scope>NUCLEOTIDE SEQUENCE</scope>
    <source>
        <strain evidence="14">BYM</strain>
        <tissue evidence="14">Leaf</tissue>
    </source>
</reference>
<evidence type="ECO:0000256" key="8">
    <source>
        <dbReference type="ARBA" id="ARBA00023125"/>
    </source>
</evidence>
<dbReference type="GO" id="GO:0000727">
    <property type="term" value="P:double-strand break repair via break-induced replication"/>
    <property type="evidence" value="ECO:0007669"/>
    <property type="project" value="TreeGrafter"/>
</dbReference>
<dbReference type="FunFam" id="3.40.50.300:FF:000869">
    <property type="entry name" value="DNA helicase"/>
    <property type="match status" value="1"/>
</dbReference>
<dbReference type="InterPro" id="IPR027925">
    <property type="entry name" value="MCM_N"/>
</dbReference>
<keyword evidence="5 12" id="KW-0378">Hydrolase</keyword>
<comment type="subcellular location">
    <subcellularLocation>
        <location evidence="1 12">Nucleus</location>
    </subcellularLocation>
</comment>
<evidence type="ECO:0000256" key="10">
    <source>
        <dbReference type="ARBA" id="ARBA00047995"/>
    </source>
</evidence>
<evidence type="ECO:0000256" key="7">
    <source>
        <dbReference type="ARBA" id="ARBA00022840"/>
    </source>
</evidence>
<dbReference type="InterPro" id="IPR033762">
    <property type="entry name" value="MCM_OB"/>
</dbReference>
<dbReference type="InterPro" id="IPR008046">
    <property type="entry name" value="Mcm3"/>
</dbReference>
<proteinExistence type="inferred from homology"/>
<dbReference type="SUPFAM" id="SSF50249">
    <property type="entry name" value="Nucleic acid-binding proteins"/>
    <property type="match status" value="1"/>
</dbReference>
<dbReference type="InterPro" id="IPR041562">
    <property type="entry name" value="MCM_lid"/>
</dbReference>
<dbReference type="Pfam" id="PF17207">
    <property type="entry name" value="MCM_OB"/>
    <property type="match status" value="1"/>
</dbReference>
<dbReference type="PROSITE" id="PS50051">
    <property type="entry name" value="MCM_2"/>
    <property type="match status" value="1"/>
</dbReference>
<dbReference type="GO" id="GO:0005524">
    <property type="term" value="F:ATP binding"/>
    <property type="evidence" value="ECO:0007669"/>
    <property type="project" value="UniProtKB-UniRule"/>
</dbReference>
<evidence type="ECO:0000256" key="6">
    <source>
        <dbReference type="ARBA" id="ARBA00022806"/>
    </source>
</evidence>
<dbReference type="Gene3D" id="3.30.1640.10">
    <property type="entry name" value="mini-chromosome maintenance (MCM) complex, chain A, domain 1"/>
    <property type="match status" value="1"/>
</dbReference>
<dbReference type="GO" id="GO:0000347">
    <property type="term" value="C:THO complex"/>
    <property type="evidence" value="ECO:0007669"/>
    <property type="project" value="UniProtKB-ARBA"/>
</dbReference>
<dbReference type="Pfam" id="PF14551">
    <property type="entry name" value="MCM_N"/>
    <property type="match status" value="1"/>
</dbReference>
<dbReference type="Proteomes" id="UP000796880">
    <property type="component" value="Unassembled WGS sequence"/>
</dbReference>
<keyword evidence="6 12" id="KW-0347">Helicase</keyword>
<evidence type="ECO:0000256" key="9">
    <source>
        <dbReference type="ARBA" id="ARBA00023242"/>
    </source>
</evidence>
<feature type="domain" description="MCM C-terminal AAA(+) ATPase" evidence="13">
    <location>
        <begin position="285"/>
        <end position="491"/>
    </location>
</feature>
<dbReference type="Pfam" id="PF17855">
    <property type="entry name" value="MCM_lid"/>
    <property type="match status" value="1"/>
</dbReference>
<evidence type="ECO:0000313" key="15">
    <source>
        <dbReference type="Proteomes" id="UP000796880"/>
    </source>
</evidence>
<name>A0A8K0HC83_9ROSA</name>
<comment type="function">
    <text evidence="12">Acts as component of the MCM2-7 complex (MCM complex) which is the replicative helicase essential for 'once per cell cycle' DNA replication initiation and elongation in eukaryotic cells. The active ATPase sites in the MCM2-7 ring are formed through the interaction surfaces of two neighboring subunits such that a critical structure of a conserved arginine finger motif is provided in trans relative to the ATP-binding site of the Walker A box of the adjacent subunit. The six ATPase active sites, however, are likely to contribute differentially to the complex helicase activity.</text>
</comment>
<dbReference type="GO" id="GO:0003697">
    <property type="term" value="F:single-stranded DNA binding"/>
    <property type="evidence" value="ECO:0007669"/>
    <property type="project" value="TreeGrafter"/>
</dbReference>
<evidence type="ECO:0000256" key="11">
    <source>
        <dbReference type="RuleBase" id="RU004070"/>
    </source>
</evidence>
<evidence type="ECO:0000256" key="4">
    <source>
        <dbReference type="ARBA" id="ARBA00022741"/>
    </source>
</evidence>
<keyword evidence="15" id="KW-1185">Reference proteome</keyword>
<dbReference type="SMART" id="SM00382">
    <property type="entry name" value="AAA"/>
    <property type="match status" value="1"/>
</dbReference>
<dbReference type="PROSITE" id="PS00847">
    <property type="entry name" value="MCM_1"/>
    <property type="match status" value="1"/>
</dbReference>
<sequence>MDVSEEVRAAHKRDLLKFIENCGYKEDIESMIKREGRRLIVKMSDLHDFDGLGPRILRNPSEYMQSFCDAATEVANAINSKYSQRGEQVLVGFTDIFAPHRVSPRDLLSEFIGSMVCVEGIVTKCSLVRPKVVKSVHFCPTTGSFTTREYRDITSNMGLPTGMVYPTRDENGNLLVTEYGLCKYKDHQTLSMQEVPENSAPGQLPRTVDIIVEDDLVDSCKPGDRVAIVGIYKALPGKSKGSMNGVFRTVLIANNVYPLKKEANAPMYSSADVKHINEISKRADAFDLLGNSLAPSIYGHSWIKKAVILLMLGGVEKNLKNGTHLRGDINMMMVGDPSVAKSQLLRAIMNISPLAISTTGRGSSGVGLTAAVTSDQETGERRLEAGAMVLADRGVVCIDEFDKMNDTDRVAIHEVMEQQTVTIAKAGIHASLNARCSVVAAANPIYGTYDRSLTPTKNIGLPDSLLSRFDLLFIVMDQMDPDIDRQISNMSYVCIAIALNLMEVGDATLDGGSRHGREDEADTTAVIQPVLTDEASEQIAMAYAELRNSSSSAKTGGTLPITARTLETIIRLSTAHAKLKLSRKVEKPDVEAALKVLNFAIYHKELTDMEEREQERRATAEETFTQVKVADLIVVQLAKKGEY</sequence>
<keyword evidence="8 11" id="KW-0238">DNA-binding</keyword>
<evidence type="ECO:0000256" key="1">
    <source>
        <dbReference type="ARBA" id="ARBA00004123"/>
    </source>
</evidence>
<dbReference type="PANTHER" id="PTHR11630:SF46">
    <property type="entry name" value="DNA REPLICATION LICENSING FACTOR MCM3-RELATED"/>
    <property type="match status" value="1"/>
</dbReference>
<dbReference type="GO" id="GO:0042555">
    <property type="term" value="C:MCM complex"/>
    <property type="evidence" value="ECO:0007669"/>
    <property type="project" value="UniProtKB-UniRule"/>
</dbReference>
<evidence type="ECO:0000256" key="2">
    <source>
        <dbReference type="ARBA" id="ARBA00008010"/>
    </source>
</evidence>
<keyword evidence="7 11" id="KW-0067">ATP-binding</keyword>
<dbReference type="GO" id="GO:0006271">
    <property type="term" value="P:DNA strand elongation involved in DNA replication"/>
    <property type="evidence" value="ECO:0007669"/>
    <property type="project" value="TreeGrafter"/>
</dbReference>
<dbReference type="PRINTS" id="PR01657">
    <property type="entry name" value="MCMFAMILY"/>
</dbReference>
<evidence type="ECO:0000256" key="3">
    <source>
        <dbReference type="ARBA" id="ARBA00022705"/>
    </source>
</evidence>
<dbReference type="EMBL" id="VOIH02000003">
    <property type="protein sequence ID" value="KAF3449911.1"/>
    <property type="molecule type" value="Genomic_DNA"/>
</dbReference>
<dbReference type="InterPro" id="IPR003593">
    <property type="entry name" value="AAA+_ATPase"/>
</dbReference>
<dbReference type="SMART" id="SM00350">
    <property type="entry name" value="MCM"/>
    <property type="match status" value="1"/>
</dbReference>
<dbReference type="GO" id="GO:0016787">
    <property type="term" value="F:hydrolase activity"/>
    <property type="evidence" value="ECO:0007669"/>
    <property type="project" value="UniProtKB-KW"/>
</dbReference>
<keyword evidence="3 12" id="KW-0235">DNA replication</keyword>
<dbReference type="AlphaFoldDB" id="A0A8K0HC83"/>
<dbReference type="Pfam" id="PF00493">
    <property type="entry name" value="MCM"/>
    <property type="match status" value="1"/>
</dbReference>
<dbReference type="SUPFAM" id="SSF52540">
    <property type="entry name" value="P-loop containing nucleoside triphosphate hydrolases"/>
    <property type="match status" value="1"/>
</dbReference>
<dbReference type="InterPro" id="IPR018525">
    <property type="entry name" value="MCM_CS"/>
</dbReference>
<gene>
    <name evidence="14" type="ORF">FNV43_RR05990</name>
</gene>
<dbReference type="InterPro" id="IPR027417">
    <property type="entry name" value="P-loop_NTPase"/>
</dbReference>
<dbReference type="GO" id="GO:1902975">
    <property type="term" value="P:mitotic DNA replication initiation"/>
    <property type="evidence" value="ECO:0007669"/>
    <property type="project" value="TreeGrafter"/>
</dbReference>
<comment type="catalytic activity">
    <reaction evidence="10 12">
        <text>ATP + H2O = ADP + phosphate + H(+)</text>
        <dbReference type="Rhea" id="RHEA:13065"/>
        <dbReference type="ChEBI" id="CHEBI:15377"/>
        <dbReference type="ChEBI" id="CHEBI:15378"/>
        <dbReference type="ChEBI" id="CHEBI:30616"/>
        <dbReference type="ChEBI" id="CHEBI:43474"/>
        <dbReference type="ChEBI" id="CHEBI:456216"/>
        <dbReference type="EC" id="3.6.4.12"/>
    </reaction>
</comment>
<organism evidence="14 15">
    <name type="scientific">Rhamnella rubrinervis</name>
    <dbReference type="NCBI Taxonomy" id="2594499"/>
    <lineage>
        <taxon>Eukaryota</taxon>
        <taxon>Viridiplantae</taxon>
        <taxon>Streptophyta</taxon>
        <taxon>Embryophyta</taxon>
        <taxon>Tracheophyta</taxon>
        <taxon>Spermatophyta</taxon>
        <taxon>Magnoliopsida</taxon>
        <taxon>eudicotyledons</taxon>
        <taxon>Gunneridae</taxon>
        <taxon>Pentapetalae</taxon>
        <taxon>rosids</taxon>
        <taxon>fabids</taxon>
        <taxon>Rosales</taxon>
        <taxon>Rhamnaceae</taxon>
        <taxon>rhamnoid group</taxon>
        <taxon>Rhamneae</taxon>
        <taxon>Rhamnella</taxon>
    </lineage>
</organism>
<evidence type="ECO:0000259" key="13">
    <source>
        <dbReference type="PROSITE" id="PS50051"/>
    </source>
</evidence>
<dbReference type="InterPro" id="IPR031327">
    <property type="entry name" value="MCM"/>
</dbReference>
<comment type="similarity">
    <text evidence="2 11">Belongs to the MCM family.</text>
</comment>
<keyword evidence="9 12" id="KW-0539">Nucleus</keyword>
<dbReference type="GO" id="GO:0017116">
    <property type="term" value="F:single-stranded DNA helicase activity"/>
    <property type="evidence" value="ECO:0007669"/>
    <property type="project" value="TreeGrafter"/>
</dbReference>
<dbReference type="PRINTS" id="PR01659">
    <property type="entry name" value="MCMPROTEIN3"/>
</dbReference>
<dbReference type="PANTHER" id="PTHR11630">
    <property type="entry name" value="DNA REPLICATION LICENSING FACTOR MCM FAMILY MEMBER"/>
    <property type="match status" value="1"/>
</dbReference>
<keyword evidence="4 11" id="KW-0547">Nucleotide-binding</keyword>
<evidence type="ECO:0000313" key="14">
    <source>
        <dbReference type="EMBL" id="KAF3449911.1"/>
    </source>
</evidence>
<evidence type="ECO:0000256" key="5">
    <source>
        <dbReference type="ARBA" id="ARBA00022801"/>
    </source>
</evidence>
<dbReference type="FunFam" id="2.20.28.10:FF:000008">
    <property type="entry name" value="DNA helicase"/>
    <property type="match status" value="1"/>
</dbReference>
<accession>A0A8K0HC83</accession>
<comment type="caution">
    <text evidence="14">The sequence shown here is derived from an EMBL/GenBank/DDBJ whole genome shotgun (WGS) entry which is preliminary data.</text>
</comment>
<dbReference type="Gene3D" id="2.40.50.140">
    <property type="entry name" value="Nucleic acid-binding proteins"/>
    <property type="match status" value="1"/>
</dbReference>